<reference evidence="2" key="1">
    <citation type="journal article" date="2019" name="Int. J. Syst. Evol. Microbiol.">
        <title>The Global Catalogue of Microorganisms (GCM) 10K type strain sequencing project: providing services to taxonomists for standard genome sequencing and annotation.</title>
        <authorList>
            <consortium name="The Broad Institute Genomics Platform"/>
            <consortium name="The Broad Institute Genome Sequencing Center for Infectious Disease"/>
            <person name="Wu L."/>
            <person name="Ma J."/>
        </authorList>
    </citation>
    <scope>NUCLEOTIDE SEQUENCE [LARGE SCALE GENOMIC DNA]</scope>
    <source>
        <strain evidence="2">CCUG 54518</strain>
    </source>
</reference>
<name>A0ABW2R3H6_9BURK</name>
<dbReference type="RefSeq" id="WP_382253094.1">
    <property type="nucleotide sequence ID" value="NZ_JBHTBX010000001.1"/>
</dbReference>
<proteinExistence type="predicted"/>
<evidence type="ECO:0000313" key="1">
    <source>
        <dbReference type="EMBL" id="MFC7433029.1"/>
    </source>
</evidence>
<gene>
    <name evidence="1" type="ORF">ACFQNJ_00705</name>
</gene>
<accession>A0ABW2R3H6</accession>
<evidence type="ECO:0000313" key="2">
    <source>
        <dbReference type="Proteomes" id="UP001596495"/>
    </source>
</evidence>
<comment type="caution">
    <text evidence="1">The sequence shown here is derived from an EMBL/GenBank/DDBJ whole genome shotgun (WGS) entry which is preliminary data.</text>
</comment>
<dbReference type="EMBL" id="JBHTBX010000001">
    <property type="protein sequence ID" value="MFC7433029.1"/>
    <property type="molecule type" value="Genomic_DNA"/>
</dbReference>
<protein>
    <submittedName>
        <fullName evidence="1">Uncharacterized protein</fullName>
    </submittedName>
</protein>
<dbReference type="Proteomes" id="UP001596495">
    <property type="component" value="Unassembled WGS sequence"/>
</dbReference>
<keyword evidence="2" id="KW-1185">Reference proteome</keyword>
<organism evidence="1 2">
    <name type="scientific">Hydrogenophaga bisanensis</name>
    <dbReference type="NCBI Taxonomy" id="439611"/>
    <lineage>
        <taxon>Bacteria</taxon>
        <taxon>Pseudomonadati</taxon>
        <taxon>Pseudomonadota</taxon>
        <taxon>Betaproteobacteria</taxon>
        <taxon>Burkholderiales</taxon>
        <taxon>Comamonadaceae</taxon>
        <taxon>Hydrogenophaga</taxon>
    </lineage>
</organism>
<sequence>MNAHQESDPSGHASGALSQLLAGGDSRWTLQRRQWQERQLALPWPSDLLQSFCLCMSSRGMCVSQAMMLCDRRYALEQLGHAHNMGDEALRQMAMELFRHDESRQNIAARREGVH</sequence>